<protein>
    <recommendedName>
        <fullName evidence="3">Alginate export domain-containing protein</fullName>
    </recommendedName>
</protein>
<evidence type="ECO:0000313" key="2">
    <source>
        <dbReference type="Proteomes" id="UP001193680"/>
    </source>
</evidence>
<sequence>MKSFPIKNRSNAIKRAIRLGFIFSLTCPLVALGSPLQGHFKGAGFWQLWPENNYPSPSDEQTDLLMADVRLKWQDDFQAWHFNVDYQLQGVKSQTLLAKRSSVSGYDAFDLDQTQLFNLTNNLVNEDDKFVYQRLDRLNATYRAADYSFKVGRQAITWGNGVLFNPLDRFNPFAPNQYDREYKPGIDMLSWQKLMIDGDELSGVVIPRRNLNGDIDVSSSSLGFKLYHYGETVDSQWILSQDRNETLAALQMTGNWLDGVWNLDWIAGYNHDNQNWVYSSVANFQSAFSWLNRNFTYAIEYFYNGYGSSQSRPYLQSLDSDLLDKFDSGQLFTLNRHYADVTLTAEITPLFNLSGSAIFNLQDGSSLWNLNAQYSLSDQSQLLGGWQYARGNSGTEFSGIRVSDLSDEVVAYPQQLYLQYQYYF</sequence>
<dbReference type="RefSeq" id="WP_194947648.1">
    <property type="nucleotide sequence ID" value="NZ_JACBGI020000006.1"/>
</dbReference>
<keyword evidence="2" id="KW-1185">Reference proteome</keyword>
<name>A0ABS0BVA5_9GAMM</name>
<dbReference type="Proteomes" id="UP001193680">
    <property type="component" value="Unassembled WGS sequence"/>
</dbReference>
<evidence type="ECO:0008006" key="3">
    <source>
        <dbReference type="Google" id="ProtNLM"/>
    </source>
</evidence>
<organism evidence="1 2">
    <name type="scientific">Thiomicrorhabdus heinhorstiae</name>
    <dbReference type="NCBI Taxonomy" id="2748010"/>
    <lineage>
        <taxon>Bacteria</taxon>
        <taxon>Pseudomonadati</taxon>
        <taxon>Pseudomonadota</taxon>
        <taxon>Gammaproteobacteria</taxon>
        <taxon>Thiotrichales</taxon>
        <taxon>Piscirickettsiaceae</taxon>
        <taxon>Thiomicrorhabdus</taxon>
    </lineage>
</organism>
<evidence type="ECO:0000313" key="1">
    <source>
        <dbReference type="EMBL" id="MBF6057762.1"/>
    </source>
</evidence>
<comment type="caution">
    <text evidence="1">The sequence shown here is derived from an EMBL/GenBank/DDBJ whole genome shotgun (WGS) entry which is preliminary data.</text>
</comment>
<gene>
    <name evidence="1" type="ORF">H8792_005350</name>
</gene>
<dbReference type="EMBL" id="JACBGI020000006">
    <property type="protein sequence ID" value="MBF6057762.1"/>
    <property type="molecule type" value="Genomic_DNA"/>
</dbReference>
<reference evidence="1 2" key="1">
    <citation type="submission" date="2020-06" db="EMBL/GenBank/DDBJ databases">
        <authorList>
            <person name="Scott K."/>
        </authorList>
    </citation>
    <scope>NUCLEOTIDE SEQUENCE [LARGE SCALE GENOMIC DNA]</scope>
    <source>
        <strain evidence="1 2">HH1</strain>
    </source>
</reference>
<accession>A0ABS0BVA5</accession>
<proteinExistence type="predicted"/>
<reference evidence="1 2" key="2">
    <citation type="submission" date="2020-11" db="EMBL/GenBank/DDBJ databases">
        <title>Sulfur oxidizing isolate from Hospital Hole Sinkhole.</title>
        <authorList>
            <person name="Scott K.M."/>
        </authorList>
    </citation>
    <scope>NUCLEOTIDE SEQUENCE [LARGE SCALE GENOMIC DNA]</scope>
    <source>
        <strain evidence="1 2">HH1</strain>
    </source>
</reference>